<dbReference type="CDD" id="cd00118">
    <property type="entry name" value="LysM"/>
    <property type="match status" value="2"/>
</dbReference>
<dbReference type="Gene3D" id="3.10.350.10">
    <property type="entry name" value="LysM domain"/>
    <property type="match status" value="2"/>
</dbReference>
<evidence type="ECO:0000259" key="1">
    <source>
        <dbReference type="PROSITE" id="PS51782"/>
    </source>
</evidence>
<reference evidence="2 3" key="1">
    <citation type="submission" date="2021-03" db="EMBL/GenBank/DDBJ databases">
        <title>Genomic Encyclopedia of Type Strains, Phase IV (KMG-IV): sequencing the most valuable type-strain genomes for metagenomic binning, comparative biology and taxonomic classification.</title>
        <authorList>
            <person name="Goeker M."/>
        </authorList>
    </citation>
    <scope>NUCLEOTIDE SEQUENCE [LARGE SCALE GENOMIC DNA]</scope>
    <source>
        <strain evidence="2 3">DSM 27138</strain>
    </source>
</reference>
<dbReference type="PANTHER" id="PTHR33734">
    <property type="entry name" value="LYSM DOMAIN-CONTAINING GPI-ANCHORED PROTEIN 2"/>
    <property type="match status" value="1"/>
</dbReference>
<feature type="domain" description="LysM" evidence="1">
    <location>
        <begin position="9"/>
        <end position="53"/>
    </location>
</feature>
<dbReference type="InterPro" id="IPR036779">
    <property type="entry name" value="LysM_dom_sf"/>
</dbReference>
<evidence type="ECO:0000313" key="3">
    <source>
        <dbReference type="Proteomes" id="UP001519289"/>
    </source>
</evidence>
<comment type="caution">
    <text evidence="2">The sequence shown here is derived from an EMBL/GenBank/DDBJ whole genome shotgun (WGS) entry which is preliminary data.</text>
</comment>
<gene>
    <name evidence="2" type="ORF">J2Z79_002199</name>
</gene>
<proteinExistence type="predicted"/>
<protein>
    <submittedName>
        <fullName evidence="2">LysM repeat protein</fullName>
    </submittedName>
</protein>
<name>A0ABS4JWG2_9FIRM</name>
<feature type="domain" description="LysM" evidence="1">
    <location>
        <begin position="71"/>
        <end position="114"/>
    </location>
</feature>
<dbReference type="InterPro" id="IPR018392">
    <property type="entry name" value="LysM"/>
</dbReference>
<dbReference type="Proteomes" id="UP001519289">
    <property type="component" value="Unassembled WGS sequence"/>
</dbReference>
<dbReference type="SMART" id="SM00257">
    <property type="entry name" value="LysM"/>
    <property type="match status" value="2"/>
</dbReference>
<dbReference type="SUPFAM" id="SSF54106">
    <property type="entry name" value="LysM domain"/>
    <property type="match status" value="2"/>
</dbReference>
<sequence>MAQCPPGSFAYRVRPGDDFWRLAQRFGTTPAAIARANPGVSSWGLRIGQPLCIPGRTPWTPPRQPCPWGWEPYQIQPGDTLGAIAWTRRTSVANLLRVNRVDPNNLRIGQIICVPRA</sequence>
<accession>A0ABS4JWG2</accession>
<dbReference type="EMBL" id="JAGGLG010000017">
    <property type="protein sequence ID" value="MBP2018784.1"/>
    <property type="molecule type" value="Genomic_DNA"/>
</dbReference>
<dbReference type="PROSITE" id="PS51782">
    <property type="entry name" value="LYSM"/>
    <property type="match status" value="2"/>
</dbReference>
<evidence type="ECO:0000313" key="2">
    <source>
        <dbReference type="EMBL" id="MBP2018784.1"/>
    </source>
</evidence>
<dbReference type="Pfam" id="PF01476">
    <property type="entry name" value="LysM"/>
    <property type="match status" value="2"/>
</dbReference>
<keyword evidence="3" id="KW-1185">Reference proteome</keyword>
<dbReference type="PANTHER" id="PTHR33734:SF22">
    <property type="entry name" value="MEMBRANE-BOUND LYTIC MUREIN TRANSGLYCOSYLASE D"/>
    <property type="match status" value="1"/>
</dbReference>
<dbReference type="RefSeq" id="WP_209466909.1">
    <property type="nucleotide sequence ID" value="NZ_JAGGLG010000017.1"/>
</dbReference>
<organism evidence="2 3">
    <name type="scientific">Symbiobacterium terraclitae</name>
    <dbReference type="NCBI Taxonomy" id="557451"/>
    <lineage>
        <taxon>Bacteria</taxon>
        <taxon>Bacillati</taxon>
        <taxon>Bacillota</taxon>
        <taxon>Clostridia</taxon>
        <taxon>Eubacteriales</taxon>
        <taxon>Symbiobacteriaceae</taxon>
        <taxon>Symbiobacterium</taxon>
    </lineage>
</organism>